<dbReference type="AlphaFoldDB" id="M2T2T7"/>
<dbReference type="EMBL" id="KB445645">
    <property type="protein sequence ID" value="EMD63352.1"/>
    <property type="molecule type" value="Genomic_DNA"/>
</dbReference>
<dbReference type="KEGG" id="bsc:COCSADRAFT_340409"/>
<dbReference type="HOGENOM" id="CLU_2291477_0_0_1"/>
<gene>
    <name evidence="2" type="ORF">COCSADRAFT_340409</name>
</gene>
<organism evidence="2 3">
    <name type="scientific">Cochliobolus sativus (strain ND90Pr / ATCC 201652)</name>
    <name type="common">Common root rot and spot blotch fungus</name>
    <name type="synonym">Bipolaris sorokiniana</name>
    <dbReference type="NCBI Taxonomy" id="665912"/>
    <lineage>
        <taxon>Eukaryota</taxon>
        <taxon>Fungi</taxon>
        <taxon>Dikarya</taxon>
        <taxon>Ascomycota</taxon>
        <taxon>Pezizomycotina</taxon>
        <taxon>Dothideomycetes</taxon>
        <taxon>Pleosporomycetidae</taxon>
        <taxon>Pleosporales</taxon>
        <taxon>Pleosporineae</taxon>
        <taxon>Pleosporaceae</taxon>
        <taxon>Bipolaris</taxon>
    </lineage>
</organism>
<dbReference type="Proteomes" id="UP000016934">
    <property type="component" value="Unassembled WGS sequence"/>
</dbReference>
<dbReference type="RefSeq" id="XP_007701530.1">
    <property type="nucleotide sequence ID" value="XM_007703340.1"/>
</dbReference>
<protein>
    <submittedName>
        <fullName evidence="2">Uncharacterized protein</fullName>
    </submittedName>
</protein>
<dbReference type="GeneID" id="19137415"/>
<dbReference type="OrthoDB" id="10634764at2759"/>
<keyword evidence="3" id="KW-1185">Reference proteome</keyword>
<evidence type="ECO:0000313" key="3">
    <source>
        <dbReference type="Proteomes" id="UP000016934"/>
    </source>
</evidence>
<feature type="compositionally biased region" description="Polar residues" evidence="1">
    <location>
        <begin position="90"/>
        <end position="101"/>
    </location>
</feature>
<evidence type="ECO:0000256" key="1">
    <source>
        <dbReference type="SAM" id="MobiDB-lite"/>
    </source>
</evidence>
<reference evidence="3" key="2">
    <citation type="journal article" date="2013" name="PLoS Genet.">
        <title>Comparative genome structure, secondary metabolite, and effector coding capacity across Cochliobolus pathogens.</title>
        <authorList>
            <person name="Condon B.J."/>
            <person name="Leng Y."/>
            <person name="Wu D."/>
            <person name="Bushley K.E."/>
            <person name="Ohm R.A."/>
            <person name="Otillar R."/>
            <person name="Martin J."/>
            <person name="Schackwitz W."/>
            <person name="Grimwood J."/>
            <person name="MohdZainudin N."/>
            <person name="Xue C."/>
            <person name="Wang R."/>
            <person name="Manning V.A."/>
            <person name="Dhillon B."/>
            <person name="Tu Z.J."/>
            <person name="Steffenson B.J."/>
            <person name="Salamov A."/>
            <person name="Sun H."/>
            <person name="Lowry S."/>
            <person name="LaButti K."/>
            <person name="Han J."/>
            <person name="Copeland A."/>
            <person name="Lindquist E."/>
            <person name="Barry K."/>
            <person name="Schmutz J."/>
            <person name="Baker S.E."/>
            <person name="Ciuffetti L.M."/>
            <person name="Grigoriev I.V."/>
            <person name="Zhong S."/>
            <person name="Turgeon B.G."/>
        </authorList>
    </citation>
    <scope>NUCLEOTIDE SEQUENCE [LARGE SCALE GENOMIC DNA]</scope>
    <source>
        <strain evidence="3">ND90Pr / ATCC 201652</strain>
    </source>
</reference>
<accession>M2T2T7</accession>
<feature type="region of interest" description="Disordered" evidence="1">
    <location>
        <begin position="56"/>
        <end position="101"/>
    </location>
</feature>
<proteinExistence type="predicted"/>
<evidence type="ECO:0000313" key="2">
    <source>
        <dbReference type="EMBL" id="EMD63352.1"/>
    </source>
</evidence>
<name>M2T2T7_COCSN</name>
<sequence>MRLPSSKTCPASVCSATLFCNSTGDKQNNDFFFCLDCLLACQSAAINCIRPPIHQRTNTPKVPSPYPGPPATKTTPQRVHYTRKLPCNPPAQSTPSASALA</sequence>
<reference evidence="2 3" key="1">
    <citation type="journal article" date="2012" name="PLoS Pathog.">
        <title>Diverse lifestyles and strategies of plant pathogenesis encoded in the genomes of eighteen Dothideomycetes fungi.</title>
        <authorList>
            <person name="Ohm R.A."/>
            <person name="Feau N."/>
            <person name="Henrissat B."/>
            <person name="Schoch C.L."/>
            <person name="Horwitz B.A."/>
            <person name="Barry K.W."/>
            <person name="Condon B.J."/>
            <person name="Copeland A.C."/>
            <person name="Dhillon B."/>
            <person name="Glaser F."/>
            <person name="Hesse C.N."/>
            <person name="Kosti I."/>
            <person name="LaButti K."/>
            <person name="Lindquist E.A."/>
            <person name="Lucas S."/>
            <person name="Salamov A.A."/>
            <person name="Bradshaw R.E."/>
            <person name="Ciuffetti L."/>
            <person name="Hamelin R.C."/>
            <person name="Kema G.H.J."/>
            <person name="Lawrence C."/>
            <person name="Scott J.A."/>
            <person name="Spatafora J.W."/>
            <person name="Turgeon B.G."/>
            <person name="de Wit P.J.G.M."/>
            <person name="Zhong S."/>
            <person name="Goodwin S.B."/>
            <person name="Grigoriev I.V."/>
        </authorList>
    </citation>
    <scope>NUCLEOTIDE SEQUENCE [LARGE SCALE GENOMIC DNA]</scope>
    <source>
        <strain evidence="3">ND90Pr / ATCC 201652</strain>
    </source>
</reference>